<evidence type="ECO:0000313" key="1">
    <source>
        <dbReference type="EMBL" id="OAD56583.1"/>
    </source>
</evidence>
<dbReference type="EMBL" id="KQ761844">
    <property type="protein sequence ID" value="OAD56583.1"/>
    <property type="molecule type" value="Genomic_DNA"/>
</dbReference>
<proteinExistence type="predicted"/>
<organism evidence="1 2">
    <name type="scientific">Eufriesea mexicana</name>
    <dbReference type="NCBI Taxonomy" id="516756"/>
    <lineage>
        <taxon>Eukaryota</taxon>
        <taxon>Metazoa</taxon>
        <taxon>Ecdysozoa</taxon>
        <taxon>Arthropoda</taxon>
        <taxon>Hexapoda</taxon>
        <taxon>Insecta</taxon>
        <taxon>Pterygota</taxon>
        <taxon>Neoptera</taxon>
        <taxon>Endopterygota</taxon>
        <taxon>Hymenoptera</taxon>
        <taxon>Apocrita</taxon>
        <taxon>Aculeata</taxon>
        <taxon>Apoidea</taxon>
        <taxon>Anthophila</taxon>
        <taxon>Apidae</taxon>
        <taxon>Eufriesea</taxon>
    </lineage>
</organism>
<keyword evidence="2" id="KW-1185">Reference proteome</keyword>
<dbReference type="AlphaFoldDB" id="A0A310SPS5"/>
<dbReference type="Proteomes" id="UP000250275">
    <property type="component" value="Unassembled WGS sequence"/>
</dbReference>
<evidence type="ECO:0000313" key="2">
    <source>
        <dbReference type="Proteomes" id="UP000250275"/>
    </source>
</evidence>
<protein>
    <submittedName>
        <fullName evidence="1">Uncharacterized protein</fullName>
    </submittedName>
</protein>
<accession>A0A310SPS5</accession>
<sequence>MQPALVLAALSIRSWHFYPGLSEAGLPDPNSYPRSGTMGVYVSYGVREIGKGRGLPGRWVETEDSSCSSETKLIREAQPWLNCHSSSLGGRFLKILEFPQDFIWDTSMDDARCVCLDLSSSKIDS</sequence>
<gene>
    <name evidence="1" type="ORF">WN48_03295</name>
</gene>
<reference evidence="1 2" key="1">
    <citation type="submission" date="2015-07" db="EMBL/GenBank/DDBJ databases">
        <title>The genome of Eufriesea mexicana.</title>
        <authorList>
            <person name="Pan H."/>
            <person name="Kapheim K."/>
        </authorList>
    </citation>
    <scope>NUCLEOTIDE SEQUENCE [LARGE SCALE GENOMIC DNA]</scope>
    <source>
        <strain evidence="1">0111107269</strain>
        <tissue evidence="1">Whole body</tissue>
    </source>
</reference>
<name>A0A310SPS5_9HYME</name>